<reference evidence="5" key="1">
    <citation type="journal article" date="2019" name="Int. J. Syst. Evol. Microbiol.">
        <title>The Global Catalogue of Microorganisms (GCM) 10K type strain sequencing project: providing services to taxonomists for standard genome sequencing and annotation.</title>
        <authorList>
            <consortium name="The Broad Institute Genomics Platform"/>
            <consortium name="The Broad Institute Genome Sequencing Center for Infectious Disease"/>
            <person name="Wu L."/>
            <person name="Ma J."/>
        </authorList>
    </citation>
    <scope>NUCLEOTIDE SEQUENCE [LARGE SCALE GENOMIC DNA]</scope>
    <source>
        <strain evidence="5">KCTC 32255</strain>
    </source>
</reference>
<dbReference type="Proteomes" id="UP001596337">
    <property type="component" value="Unassembled WGS sequence"/>
</dbReference>
<evidence type="ECO:0000313" key="4">
    <source>
        <dbReference type="EMBL" id="MFC6866896.1"/>
    </source>
</evidence>
<dbReference type="InterPro" id="IPR029056">
    <property type="entry name" value="Ribokinase-like"/>
</dbReference>
<proteinExistence type="predicted"/>
<sequence length="332" mass="35629">MRIALTGSIATDHLMSFPGSFSEQLMADHLDQISLSFLIDELEVRRGGVAANIAFGLGRLGLGPILVGAAGEDFADYSAWLTRSGVDTDNVLISSTNHTARFVCTTDNAQNQIASFYPGAMTEAREIDLTRIADAVGGFDLVVISPNDPDAMVRHTRQCRDLGVPFVADPSQQLARADGELVRELVNGATYLFTNEYESMLLKQKSGWTSSEVLARVGTWVITHGENGATISRNKQPTLVVPAVPPTELAEPTGVGDAFRAGFIAGIAWEFDDTTSAQLGATMATLALEVVGTQEYDAEHAEIVDRLRVTFGTESAELVKERLAAQSALTVH</sequence>
<keyword evidence="5" id="KW-1185">Reference proteome</keyword>
<keyword evidence="1" id="KW-0808">Transferase</keyword>
<dbReference type="InterPro" id="IPR011611">
    <property type="entry name" value="PfkB_dom"/>
</dbReference>
<dbReference type="PANTHER" id="PTHR10584">
    <property type="entry name" value="SUGAR KINASE"/>
    <property type="match status" value="1"/>
</dbReference>
<evidence type="ECO:0000256" key="1">
    <source>
        <dbReference type="ARBA" id="ARBA00022679"/>
    </source>
</evidence>
<keyword evidence="2 4" id="KW-0418">Kinase</keyword>
<name>A0ABW2BV26_9PSEU</name>
<evidence type="ECO:0000256" key="2">
    <source>
        <dbReference type="ARBA" id="ARBA00022777"/>
    </source>
</evidence>
<protein>
    <submittedName>
        <fullName evidence="4">Carbohydrate kinase family protein</fullName>
    </submittedName>
</protein>
<organism evidence="4 5">
    <name type="scientific">Haloechinothrix salitolerans</name>
    <dbReference type="NCBI Taxonomy" id="926830"/>
    <lineage>
        <taxon>Bacteria</taxon>
        <taxon>Bacillati</taxon>
        <taxon>Actinomycetota</taxon>
        <taxon>Actinomycetes</taxon>
        <taxon>Pseudonocardiales</taxon>
        <taxon>Pseudonocardiaceae</taxon>
        <taxon>Haloechinothrix</taxon>
    </lineage>
</organism>
<feature type="domain" description="Carbohydrate kinase PfkB" evidence="3">
    <location>
        <begin position="38"/>
        <end position="295"/>
    </location>
</feature>
<dbReference type="RefSeq" id="WP_345406096.1">
    <property type="nucleotide sequence ID" value="NZ_BAABLA010000121.1"/>
</dbReference>
<accession>A0ABW2BV26</accession>
<evidence type="ECO:0000259" key="3">
    <source>
        <dbReference type="Pfam" id="PF00294"/>
    </source>
</evidence>
<dbReference type="InterPro" id="IPR002173">
    <property type="entry name" value="Carboh/pur_kinase_PfkB_CS"/>
</dbReference>
<dbReference type="Pfam" id="PF00294">
    <property type="entry name" value="PfkB"/>
    <property type="match status" value="1"/>
</dbReference>
<dbReference type="PROSITE" id="PS00583">
    <property type="entry name" value="PFKB_KINASES_1"/>
    <property type="match status" value="1"/>
</dbReference>
<dbReference type="CDD" id="cd01942">
    <property type="entry name" value="ribokinase_group_A"/>
    <property type="match status" value="1"/>
</dbReference>
<dbReference type="EMBL" id="JBHSXX010000001">
    <property type="protein sequence ID" value="MFC6866896.1"/>
    <property type="molecule type" value="Genomic_DNA"/>
</dbReference>
<dbReference type="GO" id="GO:0016301">
    <property type="term" value="F:kinase activity"/>
    <property type="evidence" value="ECO:0007669"/>
    <property type="project" value="UniProtKB-KW"/>
</dbReference>
<dbReference type="Gene3D" id="3.40.1190.20">
    <property type="match status" value="1"/>
</dbReference>
<dbReference type="SUPFAM" id="SSF53613">
    <property type="entry name" value="Ribokinase-like"/>
    <property type="match status" value="1"/>
</dbReference>
<comment type="caution">
    <text evidence="4">The sequence shown here is derived from an EMBL/GenBank/DDBJ whole genome shotgun (WGS) entry which is preliminary data.</text>
</comment>
<evidence type="ECO:0000313" key="5">
    <source>
        <dbReference type="Proteomes" id="UP001596337"/>
    </source>
</evidence>
<gene>
    <name evidence="4" type="ORF">ACFQGD_07020</name>
</gene>
<dbReference type="PANTHER" id="PTHR10584:SF166">
    <property type="entry name" value="RIBOKINASE"/>
    <property type="match status" value="1"/>
</dbReference>